<dbReference type="RefSeq" id="WP_150042571.1">
    <property type="nucleotide sequence ID" value="NZ_OW485601.1"/>
</dbReference>
<evidence type="ECO:0000313" key="1">
    <source>
        <dbReference type="EMBL" id="KAA5610325.1"/>
    </source>
</evidence>
<keyword evidence="2" id="KW-1185">Reference proteome</keyword>
<sequence>MRIALLVLVVLAGCSAPRVVLRNPATGNVAECQADSSLSWDPKKAVEICAQSYEAGGYRRIGSF</sequence>
<dbReference type="AlphaFoldDB" id="A0A5M6IS68"/>
<accession>A0A5M6IS68</accession>
<dbReference type="Proteomes" id="UP000325255">
    <property type="component" value="Unassembled WGS sequence"/>
</dbReference>
<comment type="caution">
    <text evidence="1">The sequence shown here is derived from an EMBL/GenBank/DDBJ whole genome shotgun (WGS) entry which is preliminary data.</text>
</comment>
<proteinExistence type="predicted"/>
<reference evidence="1 2" key="1">
    <citation type="submission" date="2019-09" db="EMBL/GenBank/DDBJ databases">
        <title>Genome sequence of Rhodovastum atsumiense, a diverse member of the Acetobacteraceae family of non-sulfur purple photosynthetic bacteria.</title>
        <authorList>
            <person name="Meyer T."/>
            <person name="Kyndt J."/>
        </authorList>
    </citation>
    <scope>NUCLEOTIDE SEQUENCE [LARGE SCALE GENOMIC DNA]</scope>
    <source>
        <strain evidence="1 2">DSM 21279</strain>
    </source>
</reference>
<gene>
    <name evidence="1" type="ORF">F1189_19630</name>
</gene>
<evidence type="ECO:0000313" key="2">
    <source>
        <dbReference type="Proteomes" id="UP000325255"/>
    </source>
</evidence>
<protein>
    <submittedName>
        <fullName evidence="1">Uncharacterized protein</fullName>
    </submittedName>
</protein>
<organism evidence="1 2">
    <name type="scientific">Rhodovastum atsumiense</name>
    <dbReference type="NCBI Taxonomy" id="504468"/>
    <lineage>
        <taxon>Bacteria</taxon>
        <taxon>Pseudomonadati</taxon>
        <taxon>Pseudomonadota</taxon>
        <taxon>Alphaproteobacteria</taxon>
        <taxon>Acetobacterales</taxon>
        <taxon>Acetobacteraceae</taxon>
        <taxon>Rhodovastum</taxon>
    </lineage>
</organism>
<dbReference type="EMBL" id="VWPK01000034">
    <property type="protein sequence ID" value="KAA5610325.1"/>
    <property type="molecule type" value="Genomic_DNA"/>
</dbReference>
<name>A0A5M6IS68_9PROT</name>